<protein>
    <submittedName>
        <fullName evidence="2">DUF2933 domain-containing protein</fullName>
    </submittedName>
</protein>
<dbReference type="EMBL" id="RXNS01000019">
    <property type="protein sequence ID" value="RTQ99615.1"/>
    <property type="molecule type" value="Genomic_DNA"/>
</dbReference>
<reference evidence="2 3" key="1">
    <citation type="submission" date="2018-12" db="EMBL/GenBank/DDBJ databases">
        <authorList>
            <person name="Yu L."/>
        </authorList>
    </citation>
    <scope>NUCLEOTIDE SEQUENCE [LARGE SCALE GENOMIC DNA]</scope>
    <source>
        <strain evidence="2 3">11S</strain>
    </source>
</reference>
<accession>A0A3S0KNR3</accession>
<organism evidence="2 3">
    <name type="scientific">Halomonas nitroreducens</name>
    <dbReference type="NCBI Taxonomy" id="447425"/>
    <lineage>
        <taxon>Bacteria</taxon>
        <taxon>Pseudomonadati</taxon>
        <taxon>Pseudomonadota</taxon>
        <taxon>Gammaproteobacteria</taxon>
        <taxon>Oceanospirillales</taxon>
        <taxon>Halomonadaceae</taxon>
        <taxon>Halomonas</taxon>
    </lineage>
</organism>
<dbReference type="AlphaFoldDB" id="A0A3S0KNR3"/>
<evidence type="ECO:0000313" key="3">
    <source>
        <dbReference type="Proteomes" id="UP000267400"/>
    </source>
</evidence>
<dbReference type="OrthoDB" id="5298481at2"/>
<comment type="caution">
    <text evidence="2">The sequence shown here is derived from an EMBL/GenBank/DDBJ whole genome shotgun (WGS) entry which is preliminary data.</text>
</comment>
<feature type="transmembrane region" description="Helical" evidence="1">
    <location>
        <begin position="15"/>
        <end position="33"/>
    </location>
</feature>
<keyword evidence="1" id="KW-1133">Transmembrane helix</keyword>
<name>A0A3S0KNR3_9GAMM</name>
<sequence length="78" mass="8636">MNDEKGWLDRRPSKGTFWLMVAIALAVMVFLLWEEHKVHLLGALPWLVVLACPLMHLFMHGGHGGHKGPGKPGDGPDD</sequence>
<dbReference type="RefSeq" id="WP_126486360.1">
    <property type="nucleotide sequence ID" value="NZ_RXNS01000019.1"/>
</dbReference>
<feature type="transmembrane region" description="Helical" evidence="1">
    <location>
        <begin position="40"/>
        <end position="59"/>
    </location>
</feature>
<gene>
    <name evidence="2" type="ORF">EKG36_17245</name>
</gene>
<proteinExistence type="predicted"/>
<dbReference type="Proteomes" id="UP000267400">
    <property type="component" value="Unassembled WGS sequence"/>
</dbReference>
<dbReference type="Pfam" id="PF11666">
    <property type="entry name" value="DUF2933"/>
    <property type="match status" value="1"/>
</dbReference>
<keyword evidence="1" id="KW-0812">Transmembrane</keyword>
<keyword evidence="1" id="KW-0472">Membrane</keyword>
<keyword evidence="3" id="KW-1185">Reference proteome</keyword>
<dbReference type="InterPro" id="IPR021682">
    <property type="entry name" value="DUF2933"/>
</dbReference>
<evidence type="ECO:0000313" key="2">
    <source>
        <dbReference type="EMBL" id="RTQ99615.1"/>
    </source>
</evidence>
<evidence type="ECO:0000256" key="1">
    <source>
        <dbReference type="SAM" id="Phobius"/>
    </source>
</evidence>